<gene>
    <name evidence="2" type="ordered locus">Srot_0658</name>
</gene>
<dbReference type="AlphaFoldDB" id="D6ZD76"/>
<organism evidence="2 3">
    <name type="scientific">Segniliparus rotundus (strain ATCC BAA-972 / CDC 1076 / CIP 108378 / DSM 44985 / JCM 13578)</name>
    <dbReference type="NCBI Taxonomy" id="640132"/>
    <lineage>
        <taxon>Bacteria</taxon>
        <taxon>Bacillati</taxon>
        <taxon>Actinomycetota</taxon>
        <taxon>Actinomycetes</taxon>
        <taxon>Mycobacteriales</taxon>
        <taxon>Segniliparaceae</taxon>
        <taxon>Segniliparus</taxon>
    </lineage>
</organism>
<keyword evidence="2" id="KW-0378">Hydrolase</keyword>
<dbReference type="OrthoDB" id="3193334at2"/>
<dbReference type="PANTHER" id="PTHR43798">
    <property type="entry name" value="MONOACYLGLYCEROL LIPASE"/>
    <property type="match status" value="1"/>
</dbReference>
<sequence length="258" mass="28709">MSSLHTHLFGPADGPPILAIHGVTGYGGRFRRWSQTQVPHARVIAPDLLGHGHSSWTAPWNIEAQVDALEATAREHANGPVLVLAHSYGGLLSVHLANQAPDLVKGLLLLDPAIGARREQLTEYADWFVEHHSYRDRDEAFADKKSEAWADVPDEILQAELDEHFVELPDGRFFWRFSPAALITSWSELARPWALPPAGITATVLVADKVQPPYFNPEYEQALRERLGDALTVAHLDVNHMVLEERPEVVGELARELL</sequence>
<evidence type="ECO:0000259" key="1">
    <source>
        <dbReference type="Pfam" id="PF12697"/>
    </source>
</evidence>
<dbReference type="PRINTS" id="PR00412">
    <property type="entry name" value="EPOXHYDRLASE"/>
</dbReference>
<dbReference type="PRINTS" id="PR00111">
    <property type="entry name" value="ABHYDROLASE"/>
</dbReference>
<name>D6ZD76_SEGRD</name>
<accession>D6ZD76</accession>
<dbReference type="InterPro" id="IPR000073">
    <property type="entry name" value="AB_hydrolase_1"/>
</dbReference>
<proteinExistence type="predicted"/>
<protein>
    <submittedName>
        <fullName evidence="2">Alpha/beta hydrolase fold protein</fullName>
    </submittedName>
</protein>
<evidence type="ECO:0000313" key="3">
    <source>
        <dbReference type="Proteomes" id="UP000002247"/>
    </source>
</evidence>
<dbReference type="InterPro" id="IPR029058">
    <property type="entry name" value="AB_hydrolase_fold"/>
</dbReference>
<dbReference type="Gene3D" id="3.40.50.1820">
    <property type="entry name" value="alpha/beta hydrolase"/>
    <property type="match status" value="1"/>
</dbReference>
<dbReference type="InterPro" id="IPR000639">
    <property type="entry name" value="Epox_hydrolase-like"/>
</dbReference>
<dbReference type="Proteomes" id="UP000002247">
    <property type="component" value="Chromosome"/>
</dbReference>
<dbReference type="eggNOG" id="COG0596">
    <property type="taxonomic scope" value="Bacteria"/>
</dbReference>
<dbReference type="STRING" id="640132.Srot_0658"/>
<reference evidence="2 3" key="1">
    <citation type="journal article" date="2010" name="Stand. Genomic Sci.">
        <title>Complete genome sequence of Segniliparus rotundus type strain (CDC 1076).</title>
        <authorList>
            <person name="Sikorski J."/>
            <person name="Lapidus A."/>
            <person name="Copeland A."/>
            <person name="Misra M."/>
            <person name="Glavina Del Rio T."/>
            <person name="Nolan M."/>
            <person name="Lucas S."/>
            <person name="Chen F."/>
            <person name="Tice H."/>
            <person name="Cheng J.F."/>
            <person name="Jando M."/>
            <person name="Schneider S."/>
            <person name="Bruce D."/>
            <person name="Goodwin L."/>
            <person name="Pitluck S."/>
            <person name="Liolios K."/>
            <person name="Mikhailova N."/>
            <person name="Pati A."/>
            <person name="Ivanova N."/>
            <person name="Mavromatis K."/>
            <person name="Chen A."/>
            <person name="Palaniappan K."/>
            <person name="Chertkov O."/>
            <person name="Land M."/>
            <person name="Hauser L."/>
            <person name="Chang Y.J."/>
            <person name="Jeffries C.D."/>
            <person name="Brettin T."/>
            <person name="Detter J.C."/>
            <person name="Han C."/>
            <person name="Rohde M."/>
            <person name="Goker M."/>
            <person name="Bristow J."/>
            <person name="Eisen J.A."/>
            <person name="Markowitz V."/>
            <person name="Hugenholtz P."/>
            <person name="Kyrpides N.C."/>
            <person name="Klenk H.P."/>
        </authorList>
    </citation>
    <scope>NUCLEOTIDE SEQUENCE [LARGE SCALE GENOMIC DNA]</scope>
    <source>
        <strain evidence="3">ATCC BAA-972 / CDC 1076 / CIP 108378 / DSM 44985 / JCM 13578</strain>
    </source>
</reference>
<dbReference type="EMBL" id="CP001958">
    <property type="protein sequence ID" value="ADG97140.1"/>
    <property type="molecule type" value="Genomic_DNA"/>
</dbReference>
<dbReference type="GO" id="GO:0016787">
    <property type="term" value="F:hydrolase activity"/>
    <property type="evidence" value="ECO:0007669"/>
    <property type="project" value="UniProtKB-KW"/>
</dbReference>
<dbReference type="KEGG" id="srt:Srot_0658"/>
<dbReference type="RefSeq" id="WP_013137596.1">
    <property type="nucleotide sequence ID" value="NC_014168.1"/>
</dbReference>
<dbReference type="InterPro" id="IPR050266">
    <property type="entry name" value="AB_hydrolase_sf"/>
</dbReference>
<keyword evidence="3" id="KW-1185">Reference proteome</keyword>
<feature type="domain" description="AB hydrolase-1" evidence="1">
    <location>
        <begin position="18"/>
        <end position="250"/>
    </location>
</feature>
<dbReference type="HOGENOM" id="CLU_020336_43_2_11"/>
<evidence type="ECO:0000313" key="2">
    <source>
        <dbReference type="EMBL" id="ADG97140.1"/>
    </source>
</evidence>
<dbReference type="SUPFAM" id="SSF53474">
    <property type="entry name" value="alpha/beta-Hydrolases"/>
    <property type="match status" value="1"/>
</dbReference>
<dbReference type="Pfam" id="PF12697">
    <property type="entry name" value="Abhydrolase_6"/>
    <property type="match status" value="1"/>
</dbReference>